<evidence type="ECO:0000256" key="1">
    <source>
        <dbReference type="SAM" id="MobiDB-lite"/>
    </source>
</evidence>
<feature type="region of interest" description="Disordered" evidence="1">
    <location>
        <begin position="1"/>
        <end position="30"/>
    </location>
</feature>
<comment type="caution">
    <text evidence="2">The sequence shown here is derived from an EMBL/GenBank/DDBJ whole genome shotgun (WGS) entry which is preliminary data.</text>
</comment>
<dbReference type="EMBL" id="JAFIRN010000010">
    <property type="protein sequence ID" value="KAG5840395.1"/>
    <property type="molecule type" value="Genomic_DNA"/>
</dbReference>
<sequence>MSPVAMLKQAPCQGHRTWPFDNTPAKEGRGAHWDSILQESHPSLGQHPTRITPLTGTASYKNHTPYWDSILQESHPLPGQHPTRIT</sequence>
<gene>
    <name evidence="2" type="ORF">ANANG_G00188340</name>
</gene>
<dbReference type="Proteomes" id="UP001044222">
    <property type="component" value="Chromosome 10"/>
</dbReference>
<keyword evidence="3" id="KW-1185">Reference proteome</keyword>
<name>A0A9D3M0L1_ANGAN</name>
<evidence type="ECO:0000313" key="3">
    <source>
        <dbReference type="Proteomes" id="UP001044222"/>
    </source>
</evidence>
<proteinExistence type="predicted"/>
<evidence type="ECO:0000313" key="2">
    <source>
        <dbReference type="EMBL" id="KAG5840395.1"/>
    </source>
</evidence>
<protein>
    <submittedName>
        <fullName evidence="2">Uncharacterized protein</fullName>
    </submittedName>
</protein>
<accession>A0A9D3M0L1</accession>
<feature type="non-terminal residue" evidence="2">
    <location>
        <position position="86"/>
    </location>
</feature>
<dbReference type="AlphaFoldDB" id="A0A9D3M0L1"/>
<reference evidence="2" key="1">
    <citation type="submission" date="2021-01" db="EMBL/GenBank/DDBJ databases">
        <title>A chromosome-scale assembly of European eel, Anguilla anguilla.</title>
        <authorList>
            <person name="Henkel C."/>
            <person name="Jong-Raadsen S.A."/>
            <person name="Dufour S."/>
            <person name="Weltzien F.-A."/>
            <person name="Palstra A.P."/>
            <person name="Pelster B."/>
            <person name="Spaink H.P."/>
            <person name="Van Den Thillart G.E."/>
            <person name="Jansen H."/>
            <person name="Zahm M."/>
            <person name="Klopp C."/>
            <person name="Cedric C."/>
            <person name="Louis A."/>
            <person name="Berthelot C."/>
            <person name="Parey E."/>
            <person name="Roest Crollius H."/>
            <person name="Montfort J."/>
            <person name="Robinson-Rechavi M."/>
            <person name="Bucao C."/>
            <person name="Bouchez O."/>
            <person name="Gislard M."/>
            <person name="Lluch J."/>
            <person name="Milhes M."/>
            <person name="Lampietro C."/>
            <person name="Lopez Roques C."/>
            <person name="Donnadieu C."/>
            <person name="Braasch I."/>
            <person name="Desvignes T."/>
            <person name="Postlethwait J."/>
            <person name="Bobe J."/>
            <person name="Guiguen Y."/>
            <person name="Dirks R."/>
        </authorList>
    </citation>
    <scope>NUCLEOTIDE SEQUENCE</scope>
    <source>
        <strain evidence="2">Tag_6206</strain>
        <tissue evidence="2">Liver</tissue>
    </source>
</reference>
<organism evidence="2 3">
    <name type="scientific">Anguilla anguilla</name>
    <name type="common">European freshwater eel</name>
    <name type="synonym">Muraena anguilla</name>
    <dbReference type="NCBI Taxonomy" id="7936"/>
    <lineage>
        <taxon>Eukaryota</taxon>
        <taxon>Metazoa</taxon>
        <taxon>Chordata</taxon>
        <taxon>Craniata</taxon>
        <taxon>Vertebrata</taxon>
        <taxon>Euteleostomi</taxon>
        <taxon>Actinopterygii</taxon>
        <taxon>Neopterygii</taxon>
        <taxon>Teleostei</taxon>
        <taxon>Anguilliformes</taxon>
        <taxon>Anguillidae</taxon>
        <taxon>Anguilla</taxon>
    </lineage>
</organism>